<feature type="compositionally biased region" description="Polar residues" evidence="1">
    <location>
        <begin position="356"/>
        <end position="369"/>
    </location>
</feature>
<organism evidence="3 4">
    <name type="scientific">Fopius arisanus</name>
    <dbReference type="NCBI Taxonomy" id="64838"/>
    <lineage>
        <taxon>Eukaryota</taxon>
        <taxon>Metazoa</taxon>
        <taxon>Ecdysozoa</taxon>
        <taxon>Arthropoda</taxon>
        <taxon>Hexapoda</taxon>
        <taxon>Insecta</taxon>
        <taxon>Pterygota</taxon>
        <taxon>Neoptera</taxon>
        <taxon>Endopterygota</taxon>
        <taxon>Hymenoptera</taxon>
        <taxon>Apocrita</taxon>
        <taxon>Ichneumonoidea</taxon>
        <taxon>Braconidae</taxon>
        <taxon>Opiinae</taxon>
        <taxon>Fopius</taxon>
    </lineage>
</organism>
<feature type="domain" description="C2H2-type" evidence="2">
    <location>
        <begin position="1318"/>
        <end position="1340"/>
    </location>
</feature>
<dbReference type="Proteomes" id="UP000694866">
    <property type="component" value="Unplaced"/>
</dbReference>
<dbReference type="KEGG" id="fas:105269743"/>
<dbReference type="PANTHER" id="PTHR45762">
    <property type="entry name" value="ZINC FINGER RNA-BINDING PROTEIN"/>
    <property type="match status" value="1"/>
</dbReference>
<sequence length="1372" mass="156190">MHHFANEIPRRVLLPTPAAAPVRTIVAEGYSRVISLPSESTRRGLLPTPLISSISQGANNVLQNPPTRSINPSYSSESCQEIPHRSRLTQNRQEERINLLEPLSHTSSRVQQLHTPEILPEGIELIPNRNILFCTICNSTVHPNYAEAHADTIDHKANGRKLIHKINDTDYKCVICGEILGPMQEVRDHLNSQNHRARKSVMRDPELMALKNSYDLPDGIRRTNSDDWFWCTVCEDPLRGNQVTVMNHSLKWAHLQNLEKFRNKENKQSRDKECYSSQNNFSLPRDEKYSFPRGRDSETSRSSPLRDEVYLSSRGQDSEGSRPGPEDYYNSRNNFSSSSLTRDEGYSPSRRRDCETTGSSRSSQNNLPPSTLREREAFLQSAPSTFRGRDYDTIGSFRSTSGSRAEEYAPQKKFSSFMREREDPLISSSGLSTFRGQNYDSRGCPKSSSGTRTDEFSLQKNFSSPFPRGRDYGPMESSTFAPGSRQDEYSVEKNFQSSFPREREAPMLPSSLPLTFRGRDYEMMASSRSISGSGPDRFASQNNFPSSSLRERSNAPMIPGSGARPEEFFSQNNFSLSLSRDRESPMGPFGSSRFTCDWRPEGYGSQNNFSLSSSRDREASMPFGPSRSTHVSRNDGFPPPNDFPFSSRERETSMIPPVSVRPTFRGPDYDTFGPSRSTSSSRPDGYAFQNNISSFSNERDAPVLPSKSIPSGLQGRDYGPARSSPFSSDSRFEGHNAQNNFPSSSRQMENSTILSRNYGTKCSSPSRPTSRPEKFPPQNNARPFSKERQVQIIPPPSLPPTSEEKDRPSDINNFPCETCRCTITGGYTNILKHMNTKEHRDKEKESRNDPQSVILPEGIEYVKNGKFHICTICGCKISRYTPLARHVASNSHVSHGKSVIIRLSQKYFHCTVCGCTLTGWTRVLTHAKRESHQRRKSQAIIQNLPAKLPPGEFSQSSKGYVMGKLPSGIERVHSKSNNILYICTICGCKVGRSETVDEHAASRRHALNGDQVIIRKQERKFYCKLCNSSIYGYMNVLRHLKTAKHLSLNAKSITSQSAEPNNMKLSKDVGMDDAGKVEKNEDEKFSENVGNSGPGENQESESAPGDPEDFRTGDEEWEDEERDDEERDNEERDDEERVNDKGNEEWEDRDEEVAKEDQQEEILIDDGQRDDDVLEIEGNIDDDFPLDENMRERREAHDSVDTFEPEEFSIDDFIVTDECYGSDQERSSHRERRRRDYKRVRTRERETSRPRKSSGISFSRAHRLPTGITQIHRENCLMCLFCDHKLSIDSLERHLAKGTHRRNKDEVISRDHKDGYRCDICYCRLFNSDEVNSHLQGSIHVKNKTIIEARKKRERRSCDDERETAGKRNRRL</sequence>
<dbReference type="OrthoDB" id="10637139at2759"/>
<feature type="compositionally biased region" description="Basic and acidic residues" evidence="1">
    <location>
        <begin position="341"/>
        <end position="355"/>
    </location>
</feature>
<dbReference type="RefSeq" id="XP_011308533.1">
    <property type="nucleotide sequence ID" value="XM_011310231.1"/>
</dbReference>
<dbReference type="PANTHER" id="PTHR45762:SF4">
    <property type="entry name" value="INTERLEUKIN ENHANCER-BINDING FACTOR 3"/>
    <property type="match status" value="1"/>
</dbReference>
<accession>A0A9R1TGH3</accession>
<dbReference type="GO" id="GO:0003727">
    <property type="term" value="F:single-stranded RNA binding"/>
    <property type="evidence" value="ECO:0007669"/>
    <property type="project" value="TreeGrafter"/>
</dbReference>
<feature type="region of interest" description="Disordered" evidence="1">
    <location>
        <begin position="427"/>
        <end position="490"/>
    </location>
</feature>
<feature type="compositionally biased region" description="Low complexity" evidence="1">
    <location>
        <begin position="330"/>
        <end position="339"/>
    </location>
</feature>
<protein>
    <recommendedName>
        <fullName evidence="2">C2H2-type domain-containing protein</fullName>
    </recommendedName>
</protein>
<feature type="compositionally biased region" description="Basic residues" evidence="1">
    <location>
        <begin position="1229"/>
        <end position="1242"/>
    </location>
</feature>
<evidence type="ECO:0000259" key="2">
    <source>
        <dbReference type="PROSITE" id="PS00028"/>
    </source>
</evidence>
<dbReference type="SMART" id="SM00451">
    <property type="entry name" value="ZnF_U1"/>
    <property type="match status" value="7"/>
</dbReference>
<feature type="compositionally biased region" description="Basic and acidic residues" evidence="1">
    <location>
        <begin position="264"/>
        <end position="274"/>
    </location>
</feature>
<feature type="region of interest" description="Disordered" evidence="1">
    <location>
        <begin position="1221"/>
        <end position="1257"/>
    </location>
</feature>
<feature type="region of interest" description="Disordered" evidence="1">
    <location>
        <begin position="527"/>
        <end position="568"/>
    </location>
</feature>
<feature type="region of interest" description="Disordered" evidence="1">
    <location>
        <begin position="607"/>
        <end position="810"/>
    </location>
</feature>
<feature type="compositionally biased region" description="Basic and acidic residues" evidence="1">
    <location>
        <begin position="284"/>
        <end position="309"/>
    </location>
</feature>
<gene>
    <name evidence="4" type="primary">LOC105269743</name>
</gene>
<feature type="compositionally biased region" description="Acidic residues" evidence="1">
    <location>
        <begin position="1145"/>
        <end position="1165"/>
    </location>
</feature>
<evidence type="ECO:0000256" key="1">
    <source>
        <dbReference type="SAM" id="MobiDB-lite"/>
    </source>
</evidence>
<feature type="domain" description="C2H2-type" evidence="2">
    <location>
        <begin position="1023"/>
        <end position="1045"/>
    </location>
</feature>
<feature type="compositionally biased region" description="Polar residues" evidence="1">
    <location>
        <begin position="427"/>
        <end position="451"/>
    </location>
</feature>
<dbReference type="InterPro" id="IPR013087">
    <property type="entry name" value="Znf_C2H2_type"/>
</dbReference>
<feature type="compositionally biased region" description="Polar residues" evidence="1">
    <location>
        <begin position="736"/>
        <end position="769"/>
    </location>
</feature>
<feature type="domain" description="C2H2-type" evidence="2">
    <location>
        <begin position="910"/>
        <end position="932"/>
    </location>
</feature>
<feature type="region of interest" description="Disordered" evidence="1">
    <location>
        <begin position="264"/>
        <end position="414"/>
    </location>
</feature>
<dbReference type="PROSITE" id="PS00028">
    <property type="entry name" value="ZINC_FINGER_C2H2_1"/>
    <property type="match status" value="6"/>
</dbReference>
<feature type="region of interest" description="Disordered" evidence="1">
    <location>
        <begin position="1080"/>
        <end position="1172"/>
    </location>
</feature>
<dbReference type="GeneID" id="105269743"/>
<evidence type="ECO:0000313" key="4">
    <source>
        <dbReference type="RefSeq" id="XP_011308533.1"/>
    </source>
</evidence>
<feature type="domain" description="C2H2-type" evidence="2">
    <location>
        <begin position="173"/>
        <end position="195"/>
    </location>
</feature>
<name>A0A9R1TGH3_9HYME</name>
<feature type="domain" description="C2H2-type" evidence="2">
    <location>
        <begin position="983"/>
        <end position="1005"/>
    </location>
</feature>
<feature type="compositionally biased region" description="Acidic residues" evidence="1">
    <location>
        <begin position="1115"/>
        <end position="1137"/>
    </location>
</feature>
<feature type="domain" description="C2H2-type" evidence="2">
    <location>
        <begin position="870"/>
        <end position="892"/>
    </location>
</feature>
<dbReference type="InterPro" id="IPR003604">
    <property type="entry name" value="Matrin/U1-like-C_Znf_C2H2"/>
</dbReference>
<evidence type="ECO:0000313" key="3">
    <source>
        <dbReference type="Proteomes" id="UP000694866"/>
    </source>
</evidence>
<proteinExistence type="predicted"/>
<keyword evidence="3" id="KW-1185">Reference proteome</keyword>
<dbReference type="GO" id="GO:0008270">
    <property type="term" value="F:zinc ion binding"/>
    <property type="evidence" value="ECO:0007669"/>
    <property type="project" value="InterPro"/>
</dbReference>
<dbReference type="GO" id="GO:0003725">
    <property type="term" value="F:double-stranded RNA binding"/>
    <property type="evidence" value="ECO:0007669"/>
    <property type="project" value="TreeGrafter"/>
</dbReference>
<feature type="compositionally biased region" description="Polar residues" evidence="1">
    <location>
        <begin position="1088"/>
        <end position="1101"/>
    </location>
</feature>
<dbReference type="SMART" id="SM00355">
    <property type="entry name" value="ZnF_C2H2"/>
    <property type="match status" value="8"/>
</dbReference>
<dbReference type="GO" id="GO:0071011">
    <property type="term" value="C:precatalytic spliceosome"/>
    <property type="evidence" value="ECO:0007669"/>
    <property type="project" value="TreeGrafter"/>
</dbReference>
<feature type="compositionally biased region" description="Polar residues" evidence="1">
    <location>
        <begin position="539"/>
        <end position="548"/>
    </location>
</feature>
<reference evidence="4" key="1">
    <citation type="submission" date="2025-08" db="UniProtKB">
        <authorList>
            <consortium name="RefSeq"/>
        </authorList>
    </citation>
    <scope>IDENTIFICATION</scope>
    <source>
        <strain evidence="4">USDA-PBARC FA_bdor</strain>
        <tissue evidence="4">Whole organism</tissue>
    </source>
</reference>
<feature type="compositionally biased region" description="Polar residues" evidence="1">
    <location>
        <begin position="674"/>
        <end position="696"/>
    </location>
</feature>